<dbReference type="PANTHER" id="PTHR30482:SF10">
    <property type="entry name" value="HIGH-AFFINITY BRANCHED-CHAIN AMINO ACID TRANSPORT PROTEIN BRAE"/>
    <property type="match status" value="1"/>
</dbReference>
<feature type="transmembrane region" description="Helical" evidence="6">
    <location>
        <begin position="237"/>
        <end position="262"/>
    </location>
</feature>
<dbReference type="EMBL" id="JBHSBV010000010">
    <property type="protein sequence ID" value="MFC4203213.1"/>
    <property type="molecule type" value="Genomic_DNA"/>
</dbReference>
<evidence type="ECO:0000256" key="3">
    <source>
        <dbReference type="ARBA" id="ARBA00022692"/>
    </source>
</evidence>
<dbReference type="PANTHER" id="PTHR30482">
    <property type="entry name" value="HIGH-AFFINITY BRANCHED-CHAIN AMINO ACID TRANSPORT SYSTEM PERMEASE"/>
    <property type="match status" value="1"/>
</dbReference>
<keyword evidence="3 6" id="KW-0812">Transmembrane</keyword>
<feature type="transmembrane region" description="Helical" evidence="6">
    <location>
        <begin position="201"/>
        <end position="225"/>
    </location>
</feature>
<dbReference type="InterPro" id="IPR001851">
    <property type="entry name" value="ABC_transp_permease"/>
</dbReference>
<reference evidence="8" key="1">
    <citation type="journal article" date="2019" name="Int. J. Syst. Evol. Microbiol.">
        <title>The Global Catalogue of Microorganisms (GCM) 10K type strain sequencing project: providing services to taxonomists for standard genome sequencing and annotation.</title>
        <authorList>
            <consortium name="The Broad Institute Genomics Platform"/>
            <consortium name="The Broad Institute Genome Sequencing Center for Infectious Disease"/>
            <person name="Wu L."/>
            <person name="Ma J."/>
        </authorList>
    </citation>
    <scope>NUCLEOTIDE SEQUENCE [LARGE SCALE GENOMIC DNA]</scope>
    <source>
        <strain evidence="8">LMG 24813</strain>
    </source>
</reference>
<evidence type="ECO:0000256" key="2">
    <source>
        <dbReference type="ARBA" id="ARBA00022475"/>
    </source>
</evidence>
<evidence type="ECO:0000256" key="6">
    <source>
        <dbReference type="SAM" id="Phobius"/>
    </source>
</evidence>
<proteinExistence type="predicted"/>
<feature type="transmembrane region" description="Helical" evidence="6">
    <location>
        <begin position="55"/>
        <end position="72"/>
    </location>
</feature>
<evidence type="ECO:0000256" key="4">
    <source>
        <dbReference type="ARBA" id="ARBA00022989"/>
    </source>
</evidence>
<dbReference type="Proteomes" id="UP001595848">
    <property type="component" value="Unassembled WGS sequence"/>
</dbReference>
<keyword evidence="5 6" id="KW-0472">Membrane</keyword>
<organism evidence="7 8">
    <name type="scientific">Candidimonas humi</name>
    <dbReference type="NCBI Taxonomy" id="683355"/>
    <lineage>
        <taxon>Bacteria</taxon>
        <taxon>Pseudomonadati</taxon>
        <taxon>Pseudomonadota</taxon>
        <taxon>Betaproteobacteria</taxon>
        <taxon>Burkholderiales</taxon>
        <taxon>Alcaligenaceae</taxon>
        <taxon>Candidimonas</taxon>
    </lineage>
</organism>
<evidence type="ECO:0000313" key="8">
    <source>
        <dbReference type="Proteomes" id="UP001595848"/>
    </source>
</evidence>
<feature type="transmembrane region" description="Helical" evidence="6">
    <location>
        <begin position="282"/>
        <end position="302"/>
    </location>
</feature>
<feature type="transmembrane region" description="Helical" evidence="6">
    <location>
        <begin position="102"/>
        <end position="120"/>
    </location>
</feature>
<feature type="transmembrane region" description="Helical" evidence="6">
    <location>
        <begin position="78"/>
        <end position="95"/>
    </location>
</feature>
<protein>
    <submittedName>
        <fullName evidence="7">Branched-chain amino acid ABC transporter permease</fullName>
    </submittedName>
</protein>
<accession>A0ABV8P4U4</accession>
<evidence type="ECO:0000256" key="1">
    <source>
        <dbReference type="ARBA" id="ARBA00004651"/>
    </source>
</evidence>
<gene>
    <name evidence="7" type="ORF">ACFOY1_19860</name>
</gene>
<evidence type="ECO:0000256" key="5">
    <source>
        <dbReference type="ARBA" id="ARBA00023136"/>
    </source>
</evidence>
<keyword evidence="4 6" id="KW-1133">Transmembrane helix</keyword>
<comment type="subcellular location">
    <subcellularLocation>
        <location evidence="1">Cell membrane</location>
        <topology evidence="1">Multi-pass membrane protein</topology>
    </subcellularLocation>
</comment>
<name>A0ABV8P4U4_9BURK</name>
<feature type="transmembrane region" description="Helical" evidence="6">
    <location>
        <begin position="29"/>
        <end position="48"/>
    </location>
</feature>
<dbReference type="CDD" id="cd06581">
    <property type="entry name" value="TM_PBP1_LivM_like"/>
    <property type="match status" value="1"/>
</dbReference>
<keyword evidence="8" id="KW-1185">Reference proteome</keyword>
<dbReference type="InterPro" id="IPR043428">
    <property type="entry name" value="LivM-like"/>
</dbReference>
<sequence>MRPLIVVLVALAAFPFAVRDPYTQQIVVMALMYGALGASWNLVGGFLGRVSFGHAVFLGAGAYTTLLLLQMLKLSPWLGIPLGGLVAAAVAFIVGRPTLRLTGHYFAMATIALLSVAQLLMTNWSWAGGATGIEAPIADSAWLLLFRSKAPYYWIAFGLAILTFWATVALARSRTGYYWRAINGDEAAARSLGVPAERYKMLAFVLSAALTGVWGGFYAIYIGFIDPDSAFSLTLSIQIVLVAILGGVGTLVGPWLGAALLIPLAEGMRVAMGSSGHGFDLLLYGLAIVLVSLFLPKGLITLRVRRGSAGSR</sequence>
<evidence type="ECO:0000313" key="7">
    <source>
        <dbReference type="EMBL" id="MFC4203213.1"/>
    </source>
</evidence>
<feature type="transmembrane region" description="Helical" evidence="6">
    <location>
        <begin position="152"/>
        <end position="171"/>
    </location>
</feature>
<dbReference type="RefSeq" id="WP_246600452.1">
    <property type="nucleotide sequence ID" value="NZ_JAHTBN010000002.1"/>
</dbReference>
<dbReference type="Pfam" id="PF02653">
    <property type="entry name" value="BPD_transp_2"/>
    <property type="match status" value="1"/>
</dbReference>
<keyword evidence="2" id="KW-1003">Cell membrane</keyword>
<comment type="caution">
    <text evidence="7">The sequence shown here is derived from an EMBL/GenBank/DDBJ whole genome shotgun (WGS) entry which is preliminary data.</text>
</comment>